<dbReference type="CDD" id="cd17358">
    <property type="entry name" value="MFS_GLUT6_8_Class3_like"/>
    <property type="match status" value="1"/>
</dbReference>
<dbReference type="NCBIfam" id="TIGR00879">
    <property type="entry name" value="SP"/>
    <property type="match status" value="1"/>
</dbReference>
<keyword evidence="4 9" id="KW-1133">Transmembrane helix</keyword>
<evidence type="ECO:0000256" key="8">
    <source>
        <dbReference type="RuleBase" id="RU003346"/>
    </source>
</evidence>
<evidence type="ECO:0000256" key="5">
    <source>
        <dbReference type="ARBA" id="ARBA00023136"/>
    </source>
</evidence>
<feature type="transmembrane region" description="Helical" evidence="9">
    <location>
        <begin position="335"/>
        <end position="361"/>
    </location>
</feature>
<comment type="subcellular location">
    <subcellularLocation>
        <location evidence="1">Cell membrane</location>
        <topology evidence="1">Multi-pass membrane protein</topology>
    </subcellularLocation>
</comment>
<feature type="transmembrane region" description="Helical" evidence="9">
    <location>
        <begin position="307"/>
        <end position="329"/>
    </location>
</feature>
<dbReference type="GO" id="GO:0005886">
    <property type="term" value="C:plasma membrane"/>
    <property type="evidence" value="ECO:0007669"/>
    <property type="project" value="UniProtKB-SubCell"/>
</dbReference>
<reference evidence="12" key="1">
    <citation type="submission" date="2025-08" db="UniProtKB">
        <authorList>
            <consortium name="RefSeq"/>
        </authorList>
    </citation>
    <scope>IDENTIFICATION</scope>
    <source>
        <strain evidence="12">15085-1641.00</strain>
        <tissue evidence="12">Whole body</tissue>
    </source>
</reference>
<keyword evidence="8" id="KW-0813">Transport</keyword>
<evidence type="ECO:0000256" key="7">
    <source>
        <dbReference type="ARBA" id="ARBA00024348"/>
    </source>
</evidence>
<evidence type="ECO:0000256" key="2">
    <source>
        <dbReference type="ARBA" id="ARBA00022475"/>
    </source>
</evidence>
<dbReference type="SUPFAM" id="SSF103473">
    <property type="entry name" value="MFS general substrate transporter"/>
    <property type="match status" value="1"/>
</dbReference>
<feature type="transmembrane region" description="Helical" evidence="9">
    <location>
        <begin position="276"/>
        <end position="300"/>
    </location>
</feature>
<evidence type="ECO:0000256" key="6">
    <source>
        <dbReference type="ARBA" id="ARBA00023180"/>
    </source>
</evidence>
<keyword evidence="3 9" id="KW-0812">Transmembrane</keyword>
<evidence type="ECO:0000313" key="12">
    <source>
        <dbReference type="RefSeq" id="XP_023161527.2"/>
    </source>
</evidence>
<dbReference type="PROSITE" id="PS00217">
    <property type="entry name" value="SUGAR_TRANSPORT_2"/>
    <property type="match status" value="1"/>
</dbReference>
<dbReference type="PROSITE" id="PS50850">
    <property type="entry name" value="MFS"/>
    <property type="match status" value="1"/>
</dbReference>
<keyword evidence="6" id="KW-0325">Glycoprotein</keyword>
<protein>
    <submittedName>
        <fullName evidence="12">Facilitated trehalose transporter Tret1-like isoform X1</fullName>
    </submittedName>
</protein>
<evidence type="ECO:0000259" key="10">
    <source>
        <dbReference type="PROSITE" id="PS50850"/>
    </source>
</evidence>
<evidence type="ECO:0000256" key="3">
    <source>
        <dbReference type="ARBA" id="ARBA00022692"/>
    </source>
</evidence>
<name>A0A6J1LE62_DROHY</name>
<dbReference type="GeneID" id="111593153"/>
<sequence length="454" mass="49890">MCLKRQYVAGLIGSLGALCLGMVMGWSGPAEMLIAKGKGYSFVPTSDEFGWIASLMTLGAASTCLPVGYMAGVLGRKMVMIAILIPLMLGWLLITAATHVLMVQLGRYVTGASVGVYCVLVQIYCTEISEVKNRGVMGSFYQLWLTIGILISYTVGAYVPLFIFNIFSTVVPLVYFLLFIWMPETPAYYVQKGKTDKAEKALHWLRGKDADISADIQAISIEIKKEKVNIRKAMGRKTTLKGLGISITLMALQQFIGINAIAFYSTSIFEEAKTGIPSEVCTIILGIVGCIAVAPAIMFIDRCGRRIFLFVAAAVMCVMHFLMGAYFHWLRDKNVGWMPILAICIFVFAFSMGFGYLPWLIMAEIFAEDVKPLCAAICGTLNWIFGFTVTKLFPICLSVAGPAITFWIFAGIALLAFFFTFVVPETKGKTLAEIQEELQANCRIKGASTIRLMI</sequence>
<dbReference type="OrthoDB" id="6612291at2759"/>
<dbReference type="FunFam" id="1.20.1250.20:FF:000055">
    <property type="entry name" value="Facilitated trehalose transporter Tret1-2 homolog"/>
    <property type="match status" value="1"/>
</dbReference>
<dbReference type="InterPro" id="IPR005828">
    <property type="entry name" value="MFS_sugar_transport-like"/>
</dbReference>
<dbReference type="KEGG" id="dhe:111593153"/>
<dbReference type="InterPro" id="IPR050549">
    <property type="entry name" value="MFS_Trehalose_Transporter"/>
</dbReference>
<evidence type="ECO:0000256" key="1">
    <source>
        <dbReference type="ARBA" id="ARBA00004651"/>
    </source>
</evidence>
<dbReference type="InterPro" id="IPR020846">
    <property type="entry name" value="MFS_dom"/>
</dbReference>
<feature type="transmembrane region" description="Helical" evidence="9">
    <location>
        <begin position="373"/>
        <end position="393"/>
    </location>
</feature>
<dbReference type="PANTHER" id="PTHR48021">
    <property type="match status" value="1"/>
</dbReference>
<feature type="transmembrane region" description="Helical" evidence="9">
    <location>
        <begin position="242"/>
        <end position="264"/>
    </location>
</feature>
<gene>
    <name evidence="12" type="primary">LOC111593153</name>
</gene>
<organism evidence="11 12">
    <name type="scientific">Drosophila hydei</name>
    <name type="common">Fruit fly</name>
    <dbReference type="NCBI Taxonomy" id="7224"/>
    <lineage>
        <taxon>Eukaryota</taxon>
        <taxon>Metazoa</taxon>
        <taxon>Ecdysozoa</taxon>
        <taxon>Arthropoda</taxon>
        <taxon>Hexapoda</taxon>
        <taxon>Insecta</taxon>
        <taxon>Pterygota</taxon>
        <taxon>Neoptera</taxon>
        <taxon>Endopterygota</taxon>
        <taxon>Diptera</taxon>
        <taxon>Brachycera</taxon>
        <taxon>Muscomorpha</taxon>
        <taxon>Ephydroidea</taxon>
        <taxon>Drosophilidae</taxon>
        <taxon>Drosophila</taxon>
    </lineage>
</organism>
<feature type="transmembrane region" description="Helical" evidence="9">
    <location>
        <begin position="78"/>
        <end position="102"/>
    </location>
</feature>
<feature type="transmembrane region" description="Helical" evidence="9">
    <location>
        <begin position="108"/>
        <end position="126"/>
    </location>
</feature>
<dbReference type="AlphaFoldDB" id="A0A6J1LE62"/>
<dbReference type="InterPro" id="IPR005829">
    <property type="entry name" value="Sugar_transporter_CS"/>
</dbReference>
<keyword evidence="5 9" id="KW-0472">Membrane</keyword>
<dbReference type="GO" id="GO:0051119">
    <property type="term" value="F:sugar transmembrane transporter activity"/>
    <property type="evidence" value="ECO:0007669"/>
    <property type="project" value="InterPro"/>
</dbReference>
<evidence type="ECO:0000313" key="11">
    <source>
        <dbReference type="Proteomes" id="UP000504633"/>
    </source>
</evidence>
<accession>A0A6J1LE62</accession>
<dbReference type="PANTHER" id="PTHR48021:SF1">
    <property type="entry name" value="GH07001P-RELATED"/>
    <property type="match status" value="1"/>
</dbReference>
<evidence type="ECO:0000256" key="4">
    <source>
        <dbReference type="ARBA" id="ARBA00022989"/>
    </source>
</evidence>
<evidence type="ECO:0000256" key="9">
    <source>
        <dbReference type="SAM" id="Phobius"/>
    </source>
</evidence>
<feature type="transmembrane region" description="Helical" evidence="9">
    <location>
        <begin position="399"/>
        <end position="423"/>
    </location>
</feature>
<dbReference type="PRINTS" id="PR00171">
    <property type="entry name" value="SUGRTRNSPORT"/>
</dbReference>
<dbReference type="Gene3D" id="1.20.1250.20">
    <property type="entry name" value="MFS general substrate transporter like domains"/>
    <property type="match status" value="1"/>
</dbReference>
<feature type="transmembrane region" description="Helical" evidence="9">
    <location>
        <begin position="162"/>
        <end position="182"/>
    </location>
</feature>
<feature type="transmembrane region" description="Helical" evidence="9">
    <location>
        <begin position="138"/>
        <end position="156"/>
    </location>
</feature>
<dbReference type="Pfam" id="PF00083">
    <property type="entry name" value="Sugar_tr"/>
    <property type="match status" value="1"/>
</dbReference>
<feature type="transmembrane region" description="Helical" evidence="9">
    <location>
        <begin position="49"/>
        <end position="71"/>
    </location>
</feature>
<proteinExistence type="inferred from homology"/>
<dbReference type="InterPro" id="IPR036259">
    <property type="entry name" value="MFS_trans_sf"/>
</dbReference>
<keyword evidence="2" id="KW-1003">Cell membrane</keyword>
<dbReference type="Proteomes" id="UP000504633">
    <property type="component" value="Unplaced"/>
</dbReference>
<dbReference type="InterPro" id="IPR003663">
    <property type="entry name" value="Sugar/inositol_transpt"/>
</dbReference>
<comment type="similarity">
    <text evidence="7">Belongs to the major facilitator superfamily. Sugar transporter (TC 2.A.1.1) family. Trehalose transporter subfamily.</text>
</comment>
<dbReference type="InterPro" id="IPR044775">
    <property type="entry name" value="MFS_ERD6/Tret1-like"/>
</dbReference>
<feature type="domain" description="Major facilitator superfamily (MFS) profile" evidence="10">
    <location>
        <begin position="5"/>
        <end position="428"/>
    </location>
</feature>
<dbReference type="RefSeq" id="XP_023161527.2">
    <property type="nucleotide sequence ID" value="XM_023305759.2"/>
</dbReference>
<keyword evidence="11" id="KW-1185">Reference proteome</keyword>